<sequence>MSIARRMSWASGRETTLVEDRAYSLMGIFGILIPNIHGEGSEAFIRLQLEIIRRSANQSIFAWGKPFDFQVFLDNATAFTDKPDWAADFRCLLASSPDNFKESANVVPFPVDQFTDHTHSGIVCDTPEYTLANYGIQIHLPLYVLPGTSVGLALLTCKEATTGEVVALYNANPRSSIAQGLASGYLRRTHKGVTGRSADSKSKRVSFVLFGSLLWQLAQPGDPGVGLRLTLEYPVARTKPQQTLPARHAAVLFRCHPLNLELAGDAFAIVFGIADLGTVWATVALVKPDYRVDGSSASYADDKLMRGIRARYNGTTDTMAESEGYDIAPWRNGTFVQQSAINPQRIVKVTLTRWEPEEEYGALVTSSVVTYAVGLEVNV</sequence>
<dbReference type="AlphaFoldDB" id="A0A5C2RR09"/>
<evidence type="ECO:0000313" key="2">
    <source>
        <dbReference type="EMBL" id="RPD53329.1"/>
    </source>
</evidence>
<organism evidence="2 3">
    <name type="scientific">Lentinus tigrinus ALCF2SS1-6</name>
    <dbReference type="NCBI Taxonomy" id="1328759"/>
    <lineage>
        <taxon>Eukaryota</taxon>
        <taxon>Fungi</taxon>
        <taxon>Dikarya</taxon>
        <taxon>Basidiomycota</taxon>
        <taxon>Agaricomycotina</taxon>
        <taxon>Agaricomycetes</taxon>
        <taxon>Polyporales</taxon>
        <taxon>Polyporaceae</taxon>
        <taxon>Lentinus</taxon>
    </lineage>
</organism>
<dbReference type="PANTHER" id="PTHR10622:SF10">
    <property type="entry name" value="HET DOMAIN-CONTAINING PROTEIN"/>
    <property type="match status" value="1"/>
</dbReference>
<dbReference type="InterPro" id="IPR058525">
    <property type="entry name" value="DUF8212"/>
</dbReference>
<evidence type="ECO:0000259" key="1">
    <source>
        <dbReference type="Pfam" id="PF26640"/>
    </source>
</evidence>
<proteinExistence type="predicted"/>
<keyword evidence="3" id="KW-1185">Reference proteome</keyword>
<protein>
    <recommendedName>
        <fullName evidence="1">DUF8212 domain-containing protein</fullName>
    </recommendedName>
</protein>
<feature type="domain" description="DUF8212" evidence="1">
    <location>
        <begin position="43"/>
        <end position="145"/>
    </location>
</feature>
<evidence type="ECO:0000313" key="3">
    <source>
        <dbReference type="Proteomes" id="UP000313359"/>
    </source>
</evidence>
<dbReference type="Pfam" id="PF26640">
    <property type="entry name" value="DUF8212"/>
    <property type="match status" value="1"/>
</dbReference>
<dbReference type="OrthoDB" id="2754356at2759"/>
<reference evidence="2" key="1">
    <citation type="journal article" date="2018" name="Genome Biol. Evol.">
        <title>Genomics and development of Lentinus tigrinus, a white-rot wood-decaying mushroom with dimorphic fruiting bodies.</title>
        <authorList>
            <person name="Wu B."/>
            <person name="Xu Z."/>
            <person name="Knudson A."/>
            <person name="Carlson A."/>
            <person name="Chen N."/>
            <person name="Kovaka S."/>
            <person name="LaButti K."/>
            <person name="Lipzen A."/>
            <person name="Pennachio C."/>
            <person name="Riley R."/>
            <person name="Schakwitz W."/>
            <person name="Umezawa K."/>
            <person name="Ohm R.A."/>
            <person name="Grigoriev I.V."/>
            <person name="Nagy L.G."/>
            <person name="Gibbons J."/>
            <person name="Hibbett D."/>
        </authorList>
    </citation>
    <scope>NUCLEOTIDE SEQUENCE [LARGE SCALE GENOMIC DNA]</scope>
    <source>
        <strain evidence="2">ALCF2SS1-6</strain>
    </source>
</reference>
<dbReference type="STRING" id="1328759.A0A5C2RR09"/>
<dbReference type="PANTHER" id="PTHR10622">
    <property type="entry name" value="HET DOMAIN-CONTAINING PROTEIN"/>
    <property type="match status" value="1"/>
</dbReference>
<gene>
    <name evidence="2" type="ORF">L227DRAFT_658302</name>
</gene>
<dbReference type="EMBL" id="ML122324">
    <property type="protein sequence ID" value="RPD53329.1"/>
    <property type="molecule type" value="Genomic_DNA"/>
</dbReference>
<accession>A0A5C2RR09</accession>
<dbReference type="Proteomes" id="UP000313359">
    <property type="component" value="Unassembled WGS sequence"/>
</dbReference>
<name>A0A5C2RR09_9APHY</name>